<dbReference type="EMBL" id="LT629701">
    <property type="protein sequence ID" value="SDM88418.1"/>
    <property type="molecule type" value="Genomic_DNA"/>
</dbReference>
<dbReference type="GO" id="GO:0004674">
    <property type="term" value="F:protein serine/threonine kinase activity"/>
    <property type="evidence" value="ECO:0007669"/>
    <property type="project" value="UniProtKB-KW"/>
</dbReference>
<name>A0A1G9WVA0_ALLAB</name>
<keyword evidence="3" id="KW-0418">Kinase</keyword>
<dbReference type="Pfam" id="PF13581">
    <property type="entry name" value="HATPase_c_2"/>
    <property type="match status" value="1"/>
</dbReference>
<dbReference type="PANTHER" id="PTHR35526:SF3">
    <property type="entry name" value="ANTI-SIGMA-F FACTOR RSBW"/>
    <property type="match status" value="1"/>
</dbReference>
<feature type="domain" description="Histidine kinase/HSP90-like ATPase" evidence="2">
    <location>
        <begin position="25"/>
        <end position="130"/>
    </location>
</feature>
<dbReference type="RefSeq" id="WP_248784744.1">
    <property type="nucleotide sequence ID" value="NZ_JOEF01000016.1"/>
</dbReference>
<keyword evidence="3" id="KW-0808">Transferase</keyword>
<dbReference type="STRING" id="211114.SAMN04489726_3833"/>
<gene>
    <name evidence="3" type="ORF">SAMN04489726_3833</name>
</gene>
<reference evidence="3 4" key="1">
    <citation type="submission" date="2016-10" db="EMBL/GenBank/DDBJ databases">
        <authorList>
            <person name="de Groot N.N."/>
        </authorList>
    </citation>
    <scope>NUCLEOTIDE SEQUENCE [LARGE SCALE GENOMIC DNA]</scope>
    <source>
        <strain evidence="3 4">DSM 44149</strain>
    </source>
</reference>
<dbReference type="PANTHER" id="PTHR35526">
    <property type="entry name" value="ANTI-SIGMA-F FACTOR RSBW-RELATED"/>
    <property type="match status" value="1"/>
</dbReference>
<organism evidence="3 4">
    <name type="scientific">Allokutzneria albata</name>
    <name type="common">Kibdelosporangium albatum</name>
    <dbReference type="NCBI Taxonomy" id="211114"/>
    <lineage>
        <taxon>Bacteria</taxon>
        <taxon>Bacillati</taxon>
        <taxon>Actinomycetota</taxon>
        <taxon>Actinomycetes</taxon>
        <taxon>Pseudonocardiales</taxon>
        <taxon>Pseudonocardiaceae</taxon>
        <taxon>Allokutzneria</taxon>
    </lineage>
</organism>
<dbReference type="eggNOG" id="COG2172">
    <property type="taxonomic scope" value="Bacteria"/>
</dbReference>
<protein>
    <submittedName>
        <fullName evidence="3">Serine/threonine-protein kinase RsbW</fullName>
    </submittedName>
</protein>
<dbReference type="InterPro" id="IPR050267">
    <property type="entry name" value="Anti-sigma-factor_SerPK"/>
</dbReference>
<accession>A0A1G9WVA0</accession>
<dbReference type="InterPro" id="IPR003594">
    <property type="entry name" value="HATPase_dom"/>
</dbReference>
<evidence type="ECO:0000313" key="4">
    <source>
        <dbReference type="Proteomes" id="UP000183376"/>
    </source>
</evidence>
<dbReference type="AlphaFoldDB" id="A0A1G9WVA0"/>
<evidence type="ECO:0000259" key="2">
    <source>
        <dbReference type="Pfam" id="PF13581"/>
    </source>
</evidence>
<dbReference type="InterPro" id="IPR036890">
    <property type="entry name" value="HATPase_C_sf"/>
</dbReference>
<proteinExistence type="predicted"/>
<dbReference type="Proteomes" id="UP000183376">
    <property type="component" value="Chromosome I"/>
</dbReference>
<keyword evidence="1" id="KW-0723">Serine/threonine-protein kinase</keyword>
<evidence type="ECO:0000256" key="1">
    <source>
        <dbReference type="ARBA" id="ARBA00022527"/>
    </source>
</evidence>
<dbReference type="Gene3D" id="3.30.565.10">
    <property type="entry name" value="Histidine kinase-like ATPase, C-terminal domain"/>
    <property type="match status" value="1"/>
</dbReference>
<sequence length="146" mass="15227">MTVSPSEPAMAEQTFVPAPIEVRVSANAAHLSVVRAVAADLAMREDFDLDSIADLKLAVDEACSTLIGIASPGAALSCRFSPTAGRVVVDVSVLAEEPHEPKRDTFGWRVLSTLADEVTASTTPSDNGKHLVRIELSKASGTVVGA</sequence>
<evidence type="ECO:0000313" key="3">
    <source>
        <dbReference type="EMBL" id="SDM88418.1"/>
    </source>
</evidence>
<keyword evidence="4" id="KW-1185">Reference proteome</keyword>